<keyword evidence="2" id="KW-1185">Reference proteome</keyword>
<name>A0A559IX56_9BACL</name>
<reference evidence="1 2" key="1">
    <citation type="submission" date="2019-07" db="EMBL/GenBank/DDBJ databases">
        <authorList>
            <person name="Kim J."/>
        </authorList>
    </citation>
    <scope>NUCLEOTIDE SEQUENCE [LARGE SCALE GENOMIC DNA]</scope>
    <source>
        <strain evidence="1 2">N4</strain>
    </source>
</reference>
<comment type="caution">
    <text evidence="1">The sequence shown here is derived from an EMBL/GenBank/DDBJ whole genome shotgun (WGS) entry which is preliminary data.</text>
</comment>
<evidence type="ECO:0000313" key="1">
    <source>
        <dbReference type="EMBL" id="TVX92217.1"/>
    </source>
</evidence>
<dbReference type="EMBL" id="VNJK01000001">
    <property type="protein sequence ID" value="TVX92217.1"/>
    <property type="molecule type" value="Genomic_DNA"/>
</dbReference>
<dbReference type="RefSeq" id="WP_144987463.1">
    <property type="nucleotide sequence ID" value="NZ_VNJK01000001.1"/>
</dbReference>
<accession>A0A559IX56</accession>
<proteinExistence type="predicted"/>
<dbReference type="AlphaFoldDB" id="A0A559IX56"/>
<sequence length="121" mass="12806">MYKIIIQVEGVTKDGADVAVGEVITLGDHKSFLALINEGKGYAVNEAGDPVDPVLASSGAEAPGTAEDDVELTKKALDDQYKLEELKAEAKLAEVDFPYDVKKGVLIDMIMAQGKAAALLK</sequence>
<organism evidence="1 2">
    <name type="scientific">Paenibacillus agilis</name>
    <dbReference type="NCBI Taxonomy" id="3020863"/>
    <lineage>
        <taxon>Bacteria</taxon>
        <taxon>Bacillati</taxon>
        <taxon>Bacillota</taxon>
        <taxon>Bacilli</taxon>
        <taxon>Bacillales</taxon>
        <taxon>Paenibacillaceae</taxon>
        <taxon>Paenibacillus</taxon>
    </lineage>
</organism>
<evidence type="ECO:0000313" key="2">
    <source>
        <dbReference type="Proteomes" id="UP000318102"/>
    </source>
</evidence>
<dbReference type="Proteomes" id="UP000318102">
    <property type="component" value="Unassembled WGS sequence"/>
</dbReference>
<gene>
    <name evidence="1" type="ORF">FPZ44_03580</name>
</gene>
<protein>
    <submittedName>
        <fullName evidence="1">Uncharacterized protein</fullName>
    </submittedName>
</protein>